<protein>
    <submittedName>
        <fullName evidence="2">N-acetylmuramoyl-L-alanine amidase</fullName>
    </submittedName>
</protein>
<dbReference type="SUPFAM" id="SSF55846">
    <property type="entry name" value="N-acetylmuramoyl-L-alanine amidase-like"/>
    <property type="match status" value="1"/>
</dbReference>
<proteinExistence type="predicted"/>
<gene>
    <name evidence="2" type="ORF">JJC05_01075</name>
</gene>
<dbReference type="Pfam" id="PF01510">
    <property type="entry name" value="Amidase_2"/>
    <property type="match status" value="1"/>
</dbReference>
<evidence type="ECO:0000259" key="1">
    <source>
        <dbReference type="Pfam" id="PF01510"/>
    </source>
</evidence>
<dbReference type="InterPro" id="IPR002502">
    <property type="entry name" value="Amidase_domain"/>
</dbReference>
<evidence type="ECO:0000313" key="2">
    <source>
        <dbReference type="EMBL" id="QYS89066.1"/>
    </source>
</evidence>
<dbReference type="KEGG" id="fdv:JJC05_01075"/>
<dbReference type="Proteomes" id="UP000824721">
    <property type="component" value="Chromosome"/>
</dbReference>
<dbReference type="Gene3D" id="3.40.80.10">
    <property type="entry name" value="Peptidoglycan recognition protein-like"/>
    <property type="match status" value="1"/>
</dbReference>
<organism evidence="2">
    <name type="scientific">Flavobacterium columnare</name>
    <dbReference type="NCBI Taxonomy" id="996"/>
    <lineage>
        <taxon>Bacteria</taxon>
        <taxon>Pseudomonadati</taxon>
        <taxon>Bacteroidota</taxon>
        <taxon>Flavobacteriia</taxon>
        <taxon>Flavobacteriales</taxon>
        <taxon>Flavobacteriaceae</taxon>
        <taxon>Flavobacterium</taxon>
    </lineage>
</organism>
<dbReference type="AlphaFoldDB" id="A0A8G0KS67"/>
<reference evidence="2" key="1">
    <citation type="submission" date="2020-12" db="EMBL/GenBank/DDBJ databases">
        <title>Genome sequencing of genetic groups of Flavobacterium columnare.</title>
        <authorList>
            <person name="Waldbieser G.C."/>
            <person name="Griffin M.J."/>
            <person name="LaFrentz B.R."/>
        </authorList>
    </citation>
    <scope>NUCLEOTIDE SEQUENCE</scope>
    <source>
        <strain evidence="2">90-106</strain>
    </source>
</reference>
<dbReference type="GO" id="GO:0008745">
    <property type="term" value="F:N-acetylmuramoyl-L-alanine amidase activity"/>
    <property type="evidence" value="ECO:0007669"/>
    <property type="project" value="InterPro"/>
</dbReference>
<dbReference type="EMBL" id="CP067378">
    <property type="protein sequence ID" value="QYS89066.1"/>
    <property type="molecule type" value="Genomic_DNA"/>
</dbReference>
<accession>A0A8G0KS67</accession>
<sequence>MRNIKYIAVHCTATAQTATIDKIQTYWREHLGWQSPGYHFIIKPNGEAVNLLSIEKVSNGVKGFNHETINISYIGGVDPKGKPFDNRTKEQKETLLKLLKEFKKQFPNAIIQGHRDFPNVKKACPSFDAKKEYKNV</sequence>
<dbReference type="GO" id="GO:0009253">
    <property type="term" value="P:peptidoglycan catabolic process"/>
    <property type="evidence" value="ECO:0007669"/>
    <property type="project" value="InterPro"/>
</dbReference>
<feature type="domain" description="N-acetylmuramoyl-L-alanine amidase" evidence="1">
    <location>
        <begin position="2"/>
        <end position="126"/>
    </location>
</feature>
<dbReference type="InterPro" id="IPR036505">
    <property type="entry name" value="Amidase/PGRP_sf"/>
</dbReference>
<name>A0A8G0KS67_9FLAO</name>